<organism evidence="1">
    <name type="scientific">Eutreptiella gymnastica</name>
    <dbReference type="NCBI Taxonomy" id="73025"/>
    <lineage>
        <taxon>Eukaryota</taxon>
        <taxon>Discoba</taxon>
        <taxon>Euglenozoa</taxon>
        <taxon>Euglenida</taxon>
        <taxon>Spirocuta</taxon>
        <taxon>Euglenophyceae</taxon>
        <taxon>Eutreptiales</taxon>
        <taxon>Eutreptiaceae</taxon>
        <taxon>Eutreptiella</taxon>
    </lineage>
</organism>
<reference evidence="1" key="1">
    <citation type="submission" date="2021-01" db="EMBL/GenBank/DDBJ databases">
        <authorList>
            <person name="Corre E."/>
            <person name="Pelletier E."/>
            <person name="Niang G."/>
            <person name="Scheremetjew M."/>
            <person name="Finn R."/>
            <person name="Kale V."/>
            <person name="Holt S."/>
            <person name="Cochrane G."/>
            <person name="Meng A."/>
            <person name="Brown T."/>
            <person name="Cohen L."/>
        </authorList>
    </citation>
    <scope>NUCLEOTIDE SEQUENCE</scope>
    <source>
        <strain evidence="1">CCMP1594</strain>
    </source>
</reference>
<proteinExistence type="predicted"/>
<evidence type="ECO:0000313" key="1">
    <source>
        <dbReference type="EMBL" id="CAE0835046.1"/>
    </source>
</evidence>
<accession>A0A7S4GF31</accession>
<protein>
    <submittedName>
        <fullName evidence="1">Uncharacterized protein</fullName>
    </submittedName>
</protein>
<sequence length="129" mass="14364">MQLCHPHFAAGSVDNLWCAPWESDGSFPGAVELFLRQVFMYRPCCRFERYLSVTDATIMCVQWSGGACHCAWALFKGVCHCLGHMKGALCCDLWVLVACRSAIPSCSTPTKISQLLHLITKRGMIVMYA</sequence>
<dbReference type="AlphaFoldDB" id="A0A7S4GF31"/>
<name>A0A7S4GF31_9EUGL</name>
<gene>
    <name evidence="1" type="ORF">EGYM00163_LOCUS46350</name>
</gene>
<dbReference type="EMBL" id="HBJA01134881">
    <property type="protein sequence ID" value="CAE0835046.1"/>
    <property type="molecule type" value="Transcribed_RNA"/>
</dbReference>